<dbReference type="Proteomes" id="UP000632659">
    <property type="component" value="Unassembled WGS sequence"/>
</dbReference>
<organism evidence="4 5">
    <name type="scientific">Massiliimalia timonensis</name>
    <dbReference type="NCBI Taxonomy" id="1987501"/>
    <lineage>
        <taxon>Bacteria</taxon>
        <taxon>Bacillati</taxon>
        <taxon>Bacillota</taxon>
        <taxon>Clostridia</taxon>
        <taxon>Eubacteriales</taxon>
        <taxon>Oscillospiraceae</taxon>
        <taxon>Massiliimalia</taxon>
    </lineage>
</organism>
<dbReference type="Pfam" id="PF00596">
    <property type="entry name" value="Aldolase_II"/>
    <property type="match status" value="1"/>
</dbReference>
<dbReference type="InterPro" id="IPR050197">
    <property type="entry name" value="Aldolase_class_II_sugar_metab"/>
</dbReference>
<keyword evidence="5" id="KW-1185">Reference proteome</keyword>
<gene>
    <name evidence="4" type="ORF">H8702_06255</name>
</gene>
<dbReference type="AlphaFoldDB" id="A0A8J6P7D7"/>
<accession>A0A8J6P7D7</accession>
<reference evidence="4" key="1">
    <citation type="submission" date="2020-08" db="EMBL/GenBank/DDBJ databases">
        <title>Genome public.</title>
        <authorList>
            <person name="Liu C."/>
            <person name="Sun Q."/>
        </authorList>
    </citation>
    <scope>NUCLEOTIDE SEQUENCE</scope>
    <source>
        <strain evidence="4">NSJ-15</strain>
    </source>
</reference>
<dbReference type="PANTHER" id="PTHR22789">
    <property type="entry name" value="FUCULOSE PHOSPHATE ALDOLASE"/>
    <property type="match status" value="1"/>
</dbReference>
<evidence type="ECO:0000256" key="2">
    <source>
        <dbReference type="ARBA" id="ARBA00023239"/>
    </source>
</evidence>
<comment type="caution">
    <text evidence="4">The sequence shown here is derived from an EMBL/GenBank/DDBJ whole genome shotgun (WGS) entry which is preliminary data.</text>
</comment>
<dbReference type="InterPro" id="IPR001303">
    <property type="entry name" value="Aldolase_II/adducin_N"/>
</dbReference>
<keyword evidence="1" id="KW-0479">Metal-binding</keyword>
<feature type="domain" description="Class II aldolase/adducin N-terminal" evidence="3">
    <location>
        <begin position="8"/>
        <end position="189"/>
    </location>
</feature>
<dbReference type="PANTHER" id="PTHR22789:SF0">
    <property type="entry name" value="3-OXO-TETRONATE 4-PHOSPHATE DECARBOXYLASE-RELATED"/>
    <property type="match status" value="1"/>
</dbReference>
<dbReference type="RefSeq" id="WP_187536422.1">
    <property type="nucleotide sequence ID" value="NZ_JACRTL010000003.1"/>
</dbReference>
<evidence type="ECO:0000259" key="3">
    <source>
        <dbReference type="SMART" id="SM01007"/>
    </source>
</evidence>
<dbReference type="Gene3D" id="3.40.225.10">
    <property type="entry name" value="Class II aldolase/adducin N-terminal domain"/>
    <property type="match status" value="1"/>
</dbReference>
<protein>
    <submittedName>
        <fullName evidence="4">Class II aldolase/adducin family protein</fullName>
    </submittedName>
</protein>
<sequence>MEWREKCKELIEVGQALYEKGLLVGTDGNFSIRLNEQEMLITASGHCKGKLTTEGFTRVNFNGDILSGPKPARDIRMHLAVYHTKPEIKSVVHAHPPIATGLSMTKEISHELKKLALPEVMFNLRGIAVTEYCTPISCEVPEELIKAMGQNPRAEAVLLANHGALTMGETPWDAFYKMETLEMFAKTLFVSKLFGTVSYLDKEQTKKVDRLINGEDPDVVARS</sequence>
<dbReference type="GO" id="GO:0005829">
    <property type="term" value="C:cytosol"/>
    <property type="evidence" value="ECO:0007669"/>
    <property type="project" value="TreeGrafter"/>
</dbReference>
<dbReference type="EMBL" id="JACRTL010000003">
    <property type="protein sequence ID" value="MBC8610725.1"/>
    <property type="molecule type" value="Genomic_DNA"/>
</dbReference>
<dbReference type="SMART" id="SM01007">
    <property type="entry name" value="Aldolase_II"/>
    <property type="match status" value="1"/>
</dbReference>
<keyword evidence="2" id="KW-0456">Lyase</keyword>
<evidence type="ECO:0000313" key="5">
    <source>
        <dbReference type="Proteomes" id="UP000632659"/>
    </source>
</evidence>
<dbReference type="GO" id="GO:0019323">
    <property type="term" value="P:pentose catabolic process"/>
    <property type="evidence" value="ECO:0007669"/>
    <property type="project" value="TreeGrafter"/>
</dbReference>
<evidence type="ECO:0000313" key="4">
    <source>
        <dbReference type="EMBL" id="MBC8610725.1"/>
    </source>
</evidence>
<proteinExistence type="predicted"/>
<evidence type="ECO:0000256" key="1">
    <source>
        <dbReference type="ARBA" id="ARBA00022723"/>
    </source>
</evidence>
<dbReference type="InterPro" id="IPR036409">
    <property type="entry name" value="Aldolase_II/adducin_N_sf"/>
</dbReference>
<dbReference type="SUPFAM" id="SSF53639">
    <property type="entry name" value="AraD/HMP-PK domain-like"/>
    <property type="match status" value="1"/>
</dbReference>
<name>A0A8J6P7D7_9FIRM</name>
<dbReference type="GO" id="GO:0046872">
    <property type="term" value="F:metal ion binding"/>
    <property type="evidence" value="ECO:0007669"/>
    <property type="project" value="UniProtKB-KW"/>
</dbReference>
<dbReference type="GO" id="GO:0016832">
    <property type="term" value="F:aldehyde-lyase activity"/>
    <property type="evidence" value="ECO:0007669"/>
    <property type="project" value="TreeGrafter"/>
</dbReference>